<evidence type="ECO:0000256" key="1">
    <source>
        <dbReference type="SAM" id="SignalP"/>
    </source>
</evidence>
<proteinExistence type="predicted"/>
<sequence>MNTPKARRFLLEAHVIVFVLALSAVAASPTSAGDAAGRAASCAPVQPHRVIVQGPMQQPLPAMSSCAPQKAPVCAPAKIRTAPPKSASPFPHLIPLEIRDSGPIKPIVAHTVWLAGALIAAPFRLLETVAPIGHISGYAHGEGPLPSPAVPCLQHGAPPRALPWAGLPPFMPAGNAYGHGPSYPTGNASPSSQENRFPQVEPQSLLGGIVQFPATMVTQGRTLGDLGSSSQCAP</sequence>
<feature type="signal peptide" evidence="1">
    <location>
        <begin position="1"/>
        <end position="26"/>
    </location>
</feature>
<reference evidence="2" key="1">
    <citation type="journal article" date="2020" name="mSystems">
        <title>Genome- and Community-Level Interaction Insights into Carbon Utilization and Element Cycling Functions of Hydrothermarchaeota in Hydrothermal Sediment.</title>
        <authorList>
            <person name="Zhou Z."/>
            <person name="Liu Y."/>
            <person name="Xu W."/>
            <person name="Pan J."/>
            <person name="Luo Z.H."/>
            <person name="Li M."/>
        </authorList>
    </citation>
    <scope>NUCLEOTIDE SEQUENCE [LARGE SCALE GENOMIC DNA]</scope>
    <source>
        <strain evidence="2">SpSt-769</strain>
    </source>
</reference>
<organism evidence="2">
    <name type="scientific">Desulfomonile tiedjei</name>
    <dbReference type="NCBI Taxonomy" id="2358"/>
    <lineage>
        <taxon>Bacteria</taxon>
        <taxon>Pseudomonadati</taxon>
        <taxon>Thermodesulfobacteriota</taxon>
        <taxon>Desulfomonilia</taxon>
        <taxon>Desulfomonilales</taxon>
        <taxon>Desulfomonilaceae</taxon>
        <taxon>Desulfomonile</taxon>
    </lineage>
</organism>
<accession>A0A7C4ARN3</accession>
<evidence type="ECO:0000313" key="2">
    <source>
        <dbReference type="EMBL" id="HGH60739.1"/>
    </source>
</evidence>
<dbReference type="AlphaFoldDB" id="A0A7C4ARN3"/>
<comment type="caution">
    <text evidence="2">The sequence shown here is derived from an EMBL/GenBank/DDBJ whole genome shotgun (WGS) entry which is preliminary data.</text>
</comment>
<name>A0A7C4ARN3_9BACT</name>
<keyword evidence="1" id="KW-0732">Signal</keyword>
<feature type="chain" id="PRO_5027773433" evidence="1">
    <location>
        <begin position="27"/>
        <end position="234"/>
    </location>
</feature>
<dbReference type="EMBL" id="DTGT01000171">
    <property type="protein sequence ID" value="HGH60739.1"/>
    <property type="molecule type" value="Genomic_DNA"/>
</dbReference>
<protein>
    <submittedName>
        <fullName evidence="2">Uncharacterized protein</fullName>
    </submittedName>
</protein>
<gene>
    <name evidence="2" type="ORF">ENV54_05515</name>
</gene>